<dbReference type="PANTHER" id="PTHR22807">
    <property type="entry name" value="NOP2 YEAST -RELATED NOL1/NOP2/FMU SUN DOMAIN-CONTAINING"/>
    <property type="match status" value="1"/>
</dbReference>
<accession>A0A183IUL3</accession>
<keyword evidence="3 5" id="KW-0949">S-adenosyl-L-methionine</keyword>
<dbReference type="Pfam" id="PF01189">
    <property type="entry name" value="Methyltr_RsmB-F"/>
    <property type="match status" value="1"/>
</dbReference>
<dbReference type="PANTHER" id="PTHR22807:SF4">
    <property type="entry name" value="28S RRNA (CYTOSINE-C(5))-METHYLTRANSFERASE"/>
    <property type="match status" value="1"/>
</dbReference>
<dbReference type="Gene3D" id="3.30.70.1170">
    <property type="entry name" value="Sun protein, domain 3"/>
    <property type="match status" value="1"/>
</dbReference>
<protein>
    <submittedName>
        <fullName evidence="9">SAM_MT_RSMB_NOP domain-containing protein</fullName>
    </submittedName>
</protein>
<feature type="active site" description="Nucleophile" evidence="5">
    <location>
        <position position="325"/>
    </location>
</feature>
<evidence type="ECO:0000259" key="6">
    <source>
        <dbReference type="PROSITE" id="PS51686"/>
    </source>
</evidence>
<dbReference type="GO" id="GO:0003723">
    <property type="term" value="F:RNA binding"/>
    <property type="evidence" value="ECO:0007669"/>
    <property type="project" value="UniProtKB-UniRule"/>
</dbReference>
<dbReference type="EMBL" id="UZAM01010516">
    <property type="protein sequence ID" value="VDP12656.1"/>
    <property type="molecule type" value="Genomic_DNA"/>
</dbReference>
<dbReference type="PRINTS" id="PR02008">
    <property type="entry name" value="RCMTFAMILY"/>
</dbReference>
<dbReference type="InterPro" id="IPR029063">
    <property type="entry name" value="SAM-dependent_MTases_sf"/>
</dbReference>
<dbReference type="InterPro" id="IPR023267">
    <property type="entry name" value="RCMT"/>
</dbReference>
<feature type="domain" description="SAM-dependent MTase RsmB/NOP-type" evidence="6">
    <location>
        <begin position="86"/>
        <end position="390"/>
    </location>
</feature>
<keyword evidence="8" id="KW-1185">Reference proteome</keyword>
<dbReference type="GO" id="GO:0070475">
    <property type="term" value="P:rRNA base methylation"/>
    <property type="evidence" value="ECO:0007669"/>
    <property type="project" value="TreeGrafter"/>
</dbReference>
<keyword evidence="1 5" id="KW-0489">Methyltransferase</keyword>
<dbReference type="InterPro" id="IPR049560">
    <property type="entry name" value="MeTrfase_RsmB-F_NOP2_cat"/>
</dbReference>
<evidence type="ECO:0000256" key="4">
    <source>
        <dbReference type="ARBA" id="ARBA00022884"/>
    </source>
</evidence>
<keyword evidence="4 5" id="KW-0694">RNA-binding</keyword>
<name>A0A183IUL3_9BILA</name>
<evidence type="ECO:0000313" key="9">
    <source>
        <dbReference type="WBParaSite" id="SBAD_0000758301-mRNA-1"/>
    </source>
</evidence>
<dbReference type="GO" id="GO:0008173">
    <property type="term" value="F:RNA methyltransferase activity"/>
    <property type="evidence" value="ECO:0007669"/>
    <property type="project" value="InterPro"/>
</dbReference>
<dbReference type="Pfam" id="PF21148">
    <property type="entry name" value="NSUN5_fdxn-like"/>
    <property type="match status" value="1"/>
</dbReference>
<evidence type="ECO:0000256" key="2">
    <source>
        <dbReference type="ARBA" id="ARBA00022679"/>
    </source>
</evidence>
<dbReference type="WBParaSite" id="SBAD_0000758301-mRNA-1">
    <property type="protein sequence ID" value="SBAD_0000758301-mRNA-1"/>
    <property type="gene ID" value="SBAD_0000758301"/>
</dbReference>
<evidence type="ECO:0000256" key="5">
    <source>
        <dbReference type="PROSITE-ProRule" id="PRU01023"/>
    </source>
</evidence>
<dbReference type="GO" id="GO:0005730">
    <property type="term" value="C:nucleolus"/>
    <property type="evidence" value="ECO:0007669"/>
    <property type="project" value="TreeGrafter"/>
</dbReference>
<keyword evidence="2 5" id="KW-0808">Transferase</keyword>
<feature type="binding site" evidence="5">
    <location>
        <position position="270"/>
    </location>
    <ligand>
        <name>S-adenosyl-L-methionine</name>
        <dbReference type="ChEBI" id="CHEBI:59789"/>
    </ligand>
</feature>
<evidence type="ECO:0000313" key="7">
    <source>
        <dbReference type="EMBL" id="VDP12656.1"/>
    </source>
</evidence>
<dbReference type="InterPro" id="IPR049561">
    <property type="entry name" value="NSUN5_7_fdxn-like"/>
</dbReference>
<proteinExistence type="inferred from homology"/>
<sequence length="396" mass="45072">MKLATSIMKRRNDLERLRREMISETQDEFFTEKQFLALVLLYEYAFGCGLKKSHRLKKLLLKHKKILTSKIDPLVAEMKRSGELDEDATKMCKVPRYVRINTLKTSTDEVLKTLLTDGWLKLSTGNLLTQEQYMQKVRSLVNCEFLVDKHIPSILTFPPGTELHKNELVVAGKLILQDKSSCFPPMLLRARPGAKVLDICAAPGLKTSQIAAQMQNKGIISVDLNEERVATMKNLLNLYGIECCEVLCSDFLALDMASDQFSDVTHALVDPPCSGSGIYSRNEAYADRQSSMTPMRLDRLGNLQAMILKRALSICTLQRLVYSTCSTFERENEAVVQEVLDEYSDYYHLEYAFPQWTHRGMESYSFGKCCLRFSEEDLTNGFFIAVFVSNEVTNDI</sequence>
<gene>
    <name evidence="7" type="ORF">SBAD_LOCUS7310</name>
</gene>
<reference evidence="7 8" key="2">
    <citation type="submission" date="2018-11" db="EMBL/GenBank/DDBJ databases">
        <authorList>
            <consortium name="Pathogen Informatics"/>
        </authorList>
    </citation>
    <scope>NUCLEOTIDE SEQUENCE [LARGE SCALE GENOMIC DNA]</scope>
</reference>
<dbReference type="AlphaFoldDB" id="A0A183IUL3"/>
<dbReference type="InterPro" id="IPR001678">
    <property type="entry name" value="MeTrfase_RsmB-F_NOP2_dom"/>
</dbReference>
<dbReference type="SUPFAM" id="SSF53335">
    <property type="entry name" value="S-adenosyl-L-methionine-dependent methyltransferases"/>
    <property type="match status" value="1"/>
</dbReference>
<feature type="binding site" evidence="5">
    <location>
        <position position="250"/>
    </location>
    <ligand>
        <name>S-adenosyl-L-methionine</name>
        <dbReference type="ChEBI" id="CHEBI:59789"/>
    </ligand>
</feature>
<organism evidence="9">
    <name type="scientific">Soboliphyme baturini</name>
    <dbReference type="NCBI Taxonomy" id="241478"/>
    <lineage>
        <taxon>Eukaryota</taxon>
        <taxon>Metazoa</taxon>
        <taxon>Ecdysozoa</taxon>
        <taxon>Nematoda</taxon>
        <taxon>Enoplea</taxon>
        <taxon>Dorylaimia</taxon>
        <taxon>Dioctophymatida</taxon>
        <taxon>Dioctophymatoidea</taxon>
        <taxon>Soboliphymatidae</taxon>
        <taxon>Soboliphyme</taxon>
    </lineage>
</organism>
<reference evidence="9" key="1">
    <citation type="submission" date="2016-06" db="UniProtKB">
        <authorList>
            <consortium name="WormBaseParasite"/>
        </authorList>
    </citation>
    <scope>IDENTIFICATION</scope>
</reference>
<comment type="caution">
    <text evidence="5">Lacks conserved residue(s) required for the propagation of feature annotation.</text>
</comment>
<evidence type="ECO:0000313" key="8">
    <source>
        <dbReference type="Proteomes" id="UP000270296"/>
    </source>
</evidence>
<dbReference type="Proteomes" id="UP000270296">
    <property type="component" value="Unassembled WGS sequence"/>
</dbReference>
<evidence type="ECO:0000256" key="1">
    <source>
        <dbReference type="ARBA" id="ARBA00022603"/>
    </source>
</evidence>
<dbReference type="CDD" id="cd02440">
    <property type="entry name" value="AdoMet_MTases"/>
    <property type="match status" value="1"/>
</dbReference>
<evidence type="ECO:0000256" key="3">
    <source>
        <dbReference type="ARBA" id="ARBA00022691"/>
    </source>
</evidence>
<dbReference type="OrthoDB" id="417697at2759"/>
<feature type="binding site" evidence="5">
    <location>
        <position position="223"/>
    </location>
    <ligand>
        <name>S-adenosyl-L-methionine</name>
        <dbReference type="ChEBI" id="CHEBI:59789"/>
    </ligand>
</feature>
<dbReference type="Gene3D" id="3.40.50.150">
    <property type="entry name" value="Vaccinia Virus protein VP39"/>
    <property type="match status" value="1"/>
</dbReference>
<dbReference type="PROSITE" id="PS51686">
    <property type="entry name" value="SAM_MT_RSMB_NOP"/>
    <property type="match status" value="1"/>
</dbReference>
<comment type="similarity">
    <text evidence="5">Belongs to the class I-like SAM-binding methyltransferase superfamily. RsmB/NOP family.</text>
</comment>